<dbReference type="RefSeq" id="WP_109572239.1">
    <property type="nucleotide sequence ID" value="NZ_UHJL01000001.1"/>
</dbReference>
<gene>
    <name evidence="3" type="ORF">SAMN05661053_0909</name>
</gene>
<dbReference type="SUPFAM" id="SSF50156">
    <property type="entry name" value="PDZ domain-like"/>
    <property type="match status" value="1"/>
</dbReference>
<dbReference type="Pfam" id="PF13860">
    <property type="entry name" value="FlgD_ig"/>
    <property type="match status" value="1"/>
</dbReference>
<sequence length="269" mass="28526">MNSFVKASLIAAMMTAPLMADESFGGVGITIYQVGEGVHVAEVIPGTPAAETNLRAGDVITAVDGVSLKGKDIEFSKAQLRGQVNKPLEITYTSNGETYSTVVRRAQITVKDLDNKAVKNWYGDKERVNAQELETFASATENDKQLVAVLSRGNLIKNDVSVASADVNGVYVEKAKTTPKFTKTTPVRTGDASLRLFNRKALSFTLKSPGRATVTILNADGEQVAKLGLDNAVAGVNTLNWNGAQVPSGRYVISIDHNGAVSGANAVLK</sequence>
<evidence type="ECO:0000313" key="3">
    <source>
        <dbReference type="EMBL" id="SUQ19669.1"/>
    </source>
</evidence>
<keyword evidence="1" id="KW-0732">Signal</keyword>
<dbReference type="SMART" id="SM00228">
    <property type="entry name" value="PDZ"/>
    <property type="match status" value="1"/>
</dbReference>
<dbReference type="Pfam" id="PF13180">
    <property type="entry name" value="PDZ_2"/>
    <property type="match status" value="1"/>
</dbReference>
<dbReference type="InterPro" id="IPR001478">
    <property type="entry name" value="PDZ"/>
</dbReference>
<dbReference type="PROSITE" id="PS50106">
    <property type="entry name" value="PDZ"/>
    <property type="match status" value="1"/>
</dbReference>
<proteinExistence type="predicted"/>
<dbReference type="EMBL" id="UHJL01000001">
    <property type="protein sequence ID" value="SUQ19669.1"/>
    <property type="molecule type" value="Genomic_DNA"/>
</dbReference>
<name>A0A380RWK9_FIBSU</name>
<dbReference type="Gene3D" id="2.60.40.4070">
    <property type="match status" value="1"/>
</dbReference>
<accession>A0A380RWK9</accession>
<dbReference type="Gene3D" id="2.30.42.10">
    <property type="match status" value="1"/>
</dbReference>
<evidence type="ECO:0000256" key="1">
    <source>
        <dbReference type="SAM" id="SignalP"/>
    </source>
</evidence>
<dbReference type="AlphaFoldDB" id="A0A380RWK9"/>
<evidence type="ECO:0000259" key="2">
    <source>
        <dbReference type="PROSITE" id="PS50106"/>
    </source>
</evidence>
<feature type="domain" description="PDZ" evidence="2">
    <location>
        <begin position="15"/>
        <end position="70"/>
    </location>
</feature>
<organism evidence="3 4">
    <name type="scientific">Fibrobacter succinogenes</name>
    <name type="common">Bacteroides succinogenes</name>
    <dbReference type="NCBI Taxonomy" id="833"/>
    <lineage>
        <taxon>Bacteria</taxon>
        <taxon>Pseudomonadati</taxon>
        <taxon>Fibrobacterota</taxon>
        <taxon>Fibrobacteria</taxon>
        <taxon>Fibrobacterales</taxon>
        <taxon>Fibrobacteraceae</taxon>
        <taxon>Fibrobacter</taxon>
    </lineage>
</organism>
<dbReference type="Proteomes" id="UP000255423">
    <property type="component" value="Unassembled WGS sequence"/>
</dbReference>
<dbReference type="InterPro" id="IPR025965">
    <property type="entry name" value="FlgD/Vpr_Ig-like"/>
</dbReference>
<dbReference type="Gene3D" id="3.90.226.10">
    <property type="entry name" value="2-enoyl-CoA Hydratase, Chain A, domain 1"/>
    <property type="match status" value="1"/>
</dbReference>
<feature type="chain" id="PRO_5016988205" evidence="1">
    <location>
        <begin position="21"/>
        <end position="269"/>
    </location>
</feature>
<reference evidence="3 4" key="1">
    <citation type="submission" date="2017-08" db="EMBL/GenBank/DDBJ databases">
        <authorList>
            <person name="de Groot N.N."/>
        </authorList>
    </citation>
    <scope>NUCLEOTIDE SEQUENCE [LARGE SCALE GENOMIC DNA]</scope>
    <source>
        <strain evidence="3 4">HM2</strain>
    </source>
</reference>
<feature type="signal peptide" evidence="1">
    <location>
        <begin position="1"/>
        <end position="20"/>
    </location>
</feature>
<evidence type="ECO:0000313" key="4">
    <source>
        <dbReference type="Proteomes" id="UP000255423"/>
    </source>
</evidence>
<protein>
    <submittedName>
        <fullName evidence="3">FlgD Ig-like domain-containing protein</fullName>
    </submittedName>
</protein>
<dbReference type="InterPro" id="IPR036034">
    <property type="entry name" value="PDZ_sf"/>
</dbReference>